<feature type="compositionally biased region" description="Polar residues" evidence="1">
    <location>
        <begin position="34"/>
        <end position="51"/>
    </location>
</feature>
<dbReference type="AlphaFoldDB" id="A0A5B0PZ95"/>
<sequence length="99" mass="10884">MTSSYHTTKQMTNTTKTNSPPQPNSPLNNQTTPDYSTSKQTRQQPPSNDSRPSPPAPYPHSSTSVQTSHPPTWESTRITGLINYTKLTRPSDSLAMIPG</sequence>
<accession>A0A5B0PZ95</accession>
<proteinExistence type="predicted"/>
<keyword evidence="3" id="KW-1185">Reference proteome</keyword>
<evidence type="ECO:0000313" key="3">
    <source>
        <dbReference type="Proteomes" id="UP000324748"/>
    </source>
</evidence>
<name>A0A5B0PZ95_PUCGR</name>
<comment type="caution">
    <text evidence="2">The sequence shown here is derived from an EMBL/GenBank/DDBJ whole genome shotgun (WGS) entry which is preliminary data.</text>
</comment>
<gene>
    <name evidence="2" type="ORF">PGT21_031176</name>
</gene>
<feature type="region of interest" description="Disordered" evidence="1">
    <location>
        <begin position="1"/>
        <end position="76"/>
    </location>
</feature>
<dbReference type="EMBL" id="VSWC01000040">
    <property type="protein sequence ID" value="KAA1106216.1"/>
    <property type="molecule type" value="Genomic_DNA"/>
</dbReference>
<protein>
    <submittedName>
        <fullName evidence="2">Uncharacterized protein</fullName>
    </submittedName>
</protein>
<organism evidence="2 3">
    <name type="scientific">Puccinia graminis f. sp. tritici</name>
    <dbReference type="NCBI Taxonomy" id="56615"/>
    <lineage>
        <taxon>Eukaryota</taxon>
        <taxon>Fungi</taxon>
        <taxon>Dikarya</taxon>
        <taxon>Basidiomycota</taxon>
        <taxon>Pucciniomycotina</taxon>
        <taxon>Pucciniomycetes</taxon>
        <taxon>Pucciniales</taxon>
        <taxon>Pucciniaceae</taxon>
        <taxon>Puccinia</taxon>
    </lineage>
</organism>
<reference evidence="2 3" key="1">
    <citation type="submission" date="2019-05" db="EMBL/GenBank/DDBJ databases">
        <title>Emergence of the Ug99 lineage of the wheat stem rust pathogen through somatic hybridization.</title>
        <authorList>
            <person name="Li F."/>
            <person name="Upadhyaya N.M."/>
            <person name="Sperschneider J."/>
            <person name="Matny O."/>
            <person name="Nguyen-Phuc H."/>
            <person name="Mago R."/>
            <person name="Raley C."/>
            <person name="Miller M.E."/>
            <person name="Silverstein K.A.T."/>
            <person name="Henningsen E."/>
            <person name="Hirsch C.D."/>
            <person name="Visser B."/>
            <person name="Pretorius Z.A."/>
            <person name="Steffenson B.J."/>
            <person name="Schwessinger B."/>
            <person name="Dodds P.N."/>
            <person name="Figueroa M."/>
        </authorList>
    </citation>
    <scope>NUCLEOTIDE SEQUENCE [LARGE SCALE GENOMIC DNA]</scope>
    <source>
        <strain evidence="2">21-0</strain>
    </source>
</reference>
<feature type="compositionally biased region" description="Low complexity" evidence="1">
    <location>
        <begin position="7"/>
        <end position="33"/>
    </location>
</feature>
<dbReference type="Proteomes" id="UP000324748">
    <property type="component" value="Unassembled WGS sequence"/>
</dbReference>
<evidence type="ECO:0000256" key="1">
    <source>
        <dbReference type="SAM" id="MobiDB-lite"/>
    </source>
</evidence>
<evidence type="ECO:0000313" key="2">
    <source>
        <dbReference type="EMBL" id="KAA1106216.1"/>
    </source>
</evidence>
<feature type="compositionally biased region" description="Polar residues" evidence="1">
    <location>
        <begin position="60"/>
        <end position="76"/>
    </location>
</feature>